<dbReference type="EMBL" id="BTRK01000005">
    <property type="protein sequence ID" value="GMR51175.1"/>
    <property type="molecule type" value="Genomic_DNA"/>
</dbReference>
<accession>A0AAN5CVP5</accession>
<evidence type="ECO:0000313" key="1">
    <source>
        <dbReference type="EMBL" id="GMR51175.1"/>
    </source>
</evidence>
<comment type="caution">
    <text evidence="1">The sequence shown here is derived from an EMBL/GenBank/DDBJ whole genome shotgun (WGS) entry which is preliminary data.</text>
</comment>
<dbReference type="Proteomes" id="UP001328107">
    <property type="component" value="Unassembled WGS sequence"/>
</dbReference>
<proteinExistence type="predicted"/>
<sequence length="94" mass="10581">IGFEYPELVFLHIRTTATAFVLLFFPLAGPTSQALATWSKYTFVSFAWSGGATTGLKSHSFMITNIEMKRMRMPLWQTTSTALLSAQLTLWICK</sequence>
<organism evidence="1 2">
    <name type="scientific">Pristionchus mayeri</name>
    <dbReference type="NCBI Taxonomy" id="1317129"/>
    <lineage>
        <taxon>Eukaryota</taxon>
        <taxon>Metazoa</taxon>
        <taxon>Ecdysozoa</taxon>
        <taxon>Nematoda</taxon>
        <taxon>Chromadorea</taxon>
        <taxon>Rhabditida</taxon>
        <taxon>Rhabditina</taxon>
        <taxon>Diplogasteromorpha</taxon>
        <taxon>Diplogasteroidea</taxon>
        <taxon>Neodiplogasteridae</taxon>
        <taxon>Pristionchus</taxon>
    </lineage>
</organism>
<name>A0AAN5CVP5_9BILA</name>
<keyword evidence="2" id="KW-1185">Reference proteome</keyword>
<evidence type="ECO:0000313" key="2">
    <source>
        <dbReference type="Proteomes" id="UP001328107"/>
    </source>
</evidence>
<reference evidence="2" key="1">
    <citation type="submission" date="2022-10" db="EMBL/GenBank/DDBJ databases">
        <title>Genome assembly of Pristionchus species.</title>
        <authorList>
            <person name="Yoshida K."/>
            <person name="Sommer R.J."/>
        </authorList>
    </citation>
    <scope>NUCLEOTIDE SEQUENCE [LARGE SCALE GENOMIC DNA]</scope>
    <source>
        <strain evidence="2">RS5460</strain>
    </source>
</reference>
<feature type="non-terminal residue" evidence="1">
    <location>
        <position position="94"/>
    </location>
</feature>
<dbReference type="AlphaFoldDB" id="A0AAN5CVP5"/>
<feature type="non-terminal residue" evidence="1">
    <location>
        <position position="1"/>
    </location>
</feature>
<gene>
    <name evidence="1" type="ORF">PMAYCL1PPCAC_21370</name>
</gene>
<protein>
    <submittedName>
        <fullName evidence="1">Uncharacterized protein</fullName>
    </submittedName>
</protein>